<name>A0A1R3L6T3_ASPOF</name>
<evidence type="ECO:0000313" key="3">
    <source>
        <dbReference type="Proteomes" id="UP000243459"/>
    </source>
</evidence>
<dbReference type="Gramene" id="ONK55333">
    <property type="protein sequence ID" value="ONK55333"/>
    <property type="gene ID" value="A4U43_UnF4810"/>
</dbReference>
<gene>
    <name evidence="2" type="ORF">A4U43_UnF4810</name>
</gene>
<feature type="compositionally biased region" description="Low complexity" evidence="1">
    <location>
        <begin position="1"/>
        <end position="20"/>
    </location>
</feature>
<dbReference type="AlphaFoldDB" id="A0A1R3L6T3"/>
<evidence type="ECO:0000313" key="2">
    <source>
        <dbReference type="EMBL" id="ONK55333.1"/>
    </source>
</evidence>
<organism evidence="2 3">
    <name type="scientific">Asparagus officinalis</name>
    <name type="common">Garden asparagus</name>
    <dbReference type="NCBI Taxonomy" id="4686"/>
    <lineage>
        <taxon>Eukaryota</taxon>
        <taxon>Viridiplantae</taxon>
        <taxon>Streptophyta</taxon>
        <taxon>Embryophyta</taxon>
        <taxon>Tracheophyta</taxon>
        <taxon>Spermatophyta</taxon>
        <taxon>Magnoliopsida</taxon>
        <taxon>Liliopsida</taxon>
        <taxon>Asparagales</taxon>
        <taxon>Asparagaceae</taxon>
        <taxon>Asparagoideae</taxon>
        <taxon>Asparagus</taxon>
    </lineage>
</organism>
<keyword evidence="3" id="KW-1185">Reference proteome</keyword>
<accession>A0A1R3L6T3</accession>
<dbReference type="EMBL" id="KV863573">
    <property type="protein sequence ID" value="ONK55333.1"/>
    <property type="molecule type" value="Genomic_DNA"/>
</dbReference>
<evidence type="ECO:0000256" key="1">
    <source>
        <dbReference type="SAM" id="MobiDB-lite"/>
    </source>
</evidence>
<feature type="region of interest" description="Disordered" evidence="1">
    <location>
        <begin position="1"/>
        <end position="28"/>
    </location>
</feature>
<dbReference type="Proteomes" id="UP000243459">
    <property type="component" value="Unassembled WGS sequence"/>
</dbReference>
<sequence>MMASASSQQQQQNLQSLNLNRDGSEEDKGEKIVADRYLKRELLSEGTYGVIFKALDTKKRDDMGFS</sequence>
<proteinExistence type="predicted"/>
<protein>
    <submittedName>
        <fullName evidence="2">Uncharacterized protein</fullName>
    </submittedName>
</protein>
<reference evidence="3" key="1">
    <citation type="journal article" date="2017" name="Nat. Commun.">
        <title>The asparagus genome sheds light on the origin and evolution of a young Y chromosome.</title>
        <authorList>
            <person name="Harkess A."/>
            <person name="Zhou J."/>
            <person name="Xu C."/>
            <person name="Bowers J.E."/>
            <person name="Van der Hulst R."/>
            <person name="Ayyampalayam S."/>
            <person name="Mercati F."/>
            <person name="Riccardi P."/>
            <person name="McKain M.R."/>
            <person name="Kakrana A."/>
            <person name="Tang H."/>
            <person name="Ray J."/>
            <person name="Groenendijk J."/>
            <person name="Arikit S."/>
            <person name="Mathioni S.M."/>
            <person name="Nakano M."/>
            <person name="Shan H."/>
            <person name="Telgmann-Rauber A."/>
            <person name="Kanno A."/>
            <person name="Yue Z."/>
            <person name="Chen H."/>
            <person name="Li W."/>
            <person name="Chen Y."/>
            <person name="Xu X."/>
            <person name="Zhang Y."/>
            <person name="Luo S."/>
            <person name="Chen H."/>
            <person name="Gao J."/>
            <person name="Mao Z."/>
            <person name="Pires J.C."/>
            <person name="Luo M."/>
            <person name="Kudrna D."/>
            <person name="Wing R.A."/>
            <person name="Meyers B.C."/>
            <person name="Yi K."/>
            <person name="Kong H."/>
            <person name="Lavrijsen P."/>
            <person name="Sunseri F."/>
            <person name="Falavigna A."/>
            <person name="Ye Y."/>
            <person name="Leebens-Mack J.H."/>
            <person name="Chen G."/>
        </authorList>
    </citation>
    <scope>NUCLEOTIDE SEQUENCE [LARGE SCALE GENOMIC DNA]</scope>
    <source>
        <strain evidence="3">cv. DH0086</strain>
    </source>
</reference>